<evidence type="ECO:0000313" key="2">
    <source>
        <dbReference type="Proteomes" id="UP000020766"/>
    </source>
</evidence>
<organism evidence="1 2">
    <name type="scientific">Comamonas aquatica DA1877</name>
    <dbReference type="NCBI Taxonomy" id="1457173"/>
    <lineage>
        <taxon>Bacteria</taxon>
        <taxon>Pseudomonadati</taxon>
        <taxon>Pseudomonadota</taxon>
        <taxon>Betaproteobacteria</taxon>
        <taxon>Burkholderiales</taxon>
        <taxon>Comamonadaceae</taxon>
        <taxon>Comamonas</taxon>
    </lineage>
</organism>
<protein>
    <submittedName>
        <fullName evidence="1">Uncharacterized protein</fullName>
    </submittedName>
</protein>
<dbReference type="Proteomes" id="UP000020766">
    <property type="component" value="Unassembled WGS sequence"/>
</dbReference>
<reference evidence="1 2" key="1">
    <citation type="submission" date="2014-01" db="EMBL/GenBank/DDBJ databases">
        <title>Interspecies Systems Biology Uncovers Metabolites Affecting C. elegans Gene Expression and Life History Traits.</title>
        <authorList>
            <person name="Watson E."/>
            <person name="Macneil L.T."/>
            <person name="Ritter A.D."/>
            <person name="Yilmaz L.S."/>
            <person name="Rosebrock A.P."/>
            <person name="Caudy A.A."/>
            <person name="Walhout A.J."/>
        </authorList>
    </citation>
    <scope>NUCLEOTIDE SEQUENCE [LARGE SCALE GENOMIC DNA]</scope>
    <source>
        <strain evidence="1 2">DA1877</strain>
    </source>
</reference>
<accession>A0A014Q5P7</accession>
<sequence>MGSFVFRTTGFNSIRTLVARLRYFAAVSGGHLAAMPLEMRLRGKSTTQSHRAAIYYADLVVRTGLSLNEAIGQAKALAAQRQSAGFAQSALDEAARLGYANGSFEDAPEEAADIVEELYPEDTEPPTHHP</sequence>
<dbReference type="AlphaFoldDB" id="A0A014Q5P7"/>
<evidence type="ECO:0000313" key="1">
    <source>
        <dbReference type="EMBL" id="EXU78512.1"/>
    </source>
</evidence>
<comment type="caution">
    <text evidence="1">The sequence shown here is derived from an EMBL/GenBank/DDBJ whole genome shotgun (WGS) entry which is preliminary data.</text>
</comment>
<dbReference type="EMBL" id="JBOK01000037">
    <property type="protein sequence ID" value="EXU78512.1"/>
    <property type="molecule type" value="Genomic_DNA"/>
</dbReference>
<proteinExistence type="predicted"/>
<dbReference type="InterPro" id="IPR043991">
    <property type="entry name" value="Gp3-like"/>
</dbReference>
<keyword evidence="2" id="KW-1185">Reference proteome</keyword>
<name>A0A014Q5P7_9BURK</name>
<dbReference type="PATRIC" id="fig|1457173.3.peg.3604"/>
<dbReference type="Pfam" id="PF18897">
    <property type="entry name" value="Gp3-like"/>
    <property type="match status" value="1"/>
</dbReference>
<gene>
    <name evidence="1" type="ORF">AX13_12335</name>
</gene>